<dbReference type="AlphaFoldDB" id="A0A8C9Q555"/>
<keyword evidence="1" id="KW-1133">Transmembrane helix</keyword>
<evidence type="ECO:0000313" key="3">
    <source>
        <dbReference type="Proteomes" id="UP000694422"/>
    </source>
</evidence>
<dbReference type="Proteomes" id="UP000694422">
    <property type="component" value="Unplaced"/>
</dbReference>
<reference evidence="2" key="2">
    <citation type="submission" date="2025-09" db="UniProtKB">
        <authorList>
            <consortium name="Ensembl"/>
        </authorList>
    </citation>
    <scope>IDENTIFICATION</scope>
</reference>
<keyword evidence="3" id="KW-1185">Reference proteome</keyword>
<protein>
    <submittedName>
        <fullName evidence="2">Uncharacterized protein</fullName>
    </submittedName>
</protein>
<proteinExistence type="predicted"/>
<keyword evidence="1" id="KW-0812">Transmembrane</keyword>
<dbReference type="Ensembl" id="ENSSDAT00000019450.1">
    <property type="protein sequence ID" value="ENSSDAP00000017109.1"/>
    <property type="gene ID" value="ENSSDAG00000015490.1"/>
</dbReference>
<evidence type="ECO:0000313" key="2">
    <source>
        <dbReference type="Ensembl" id="ENSSDAP00000017109.1"/>
    </source>
</evidence>
<sequence>LLDQRPAWTQPLMVFSVPRNKKDQAPQETPRETWLRIMGLGAGLVLAAFLLWSSLGTEDGVTEVLAHRGEVLAGRFIEVPCSEDYDGHRRFEGMVSPAQRQQCPWSGGSSGACGEVTDMARWGRES</sequence>
<accession>A0A8C9Q555</accession>
<reference evidence="2" key="1">
    <citation type="submission" date="2025-08" db="UniProtKB">
        <authorList>
            <consortium name="Ensembl"/>
        </authorList>
    </citation>
    <scope>IDENTIFICATION</scope>
</reference>
<dbReference type="PANTHER" id="PTHR14650">
    <property type="entry name" value="PROLYL HYDROXYLASE-RELATED"/>
    <property type="match status" value="1"/>
</dbReference>
<organism evidence="2 3">
    <name type="scientific">Spermophilus dauricus</name>
    <name type="common">Daurian ground squirrel</name>
    <dbReference type="NCBI Taxonomy" id="99837"/>
    <lineage>
        <taxon>Eukaryota</taxon>
        <taxon>Metazoa</taxon>
        <taxon>Chordata</taxon>
        <taxon>Craniata</taxon>
        <taxon>Vertebrata</taxon>
        <taxon>Euteleostomi</taxon>
        <taxon>Mammalia</taxon>
        <taxon>Eutheria</taxon>
        <taxon>Euarchontoglires</taxon>
        <taxon>Glires</taxon>
        <taxon>Rodentia</taxon>
        <taxon>Sciuromorpha</taxon>
        <taxon>Sciuridae</taxon>
        <taxon>Xerinae</taxon>
        <taxon>Marmotini</taxon>
        <taxon>Spermophilus</taxon>
    </lineage>
</organism>
<evidence type="ECO:0000256" key="1">
    <source>
        <dbReference type="SAM" id="Phobius"/>
    </source>
</evidence>
<dbReference type="GO" id="GO:0016020">
    <property type="term" value="C:membrane"/>
    <property type="evidence" value="ECO:0007669"/>
    <property type="project" value="TreeGrafter"/>
</dbReference>
<keyword evidence="1" id="KW-0472">Membrane</keyword>
<name>A0A8C9Q555_SPEDA</name>
<dbReference type="InterPro" id="IPR039210">
    <property type="entry name" value="OGFOD3"/>
</dbReference>
<dbReference type="PANTHER" id="PTHR14650:SF1">
    <property type="entry name" value="2-OXOGLUTARATE AND IRON-DEPENDENT OXYGENASE DOMAIN-CONTAINING PROTEIN 3"/>
    <property type="match status" value="1"/>
</dbReference>
<feature type="transmembrane region" description="Helical" evidence="1">
    <location>
        <begin position="33"/>
        <end position="52"/>
    </location>
</feature>